<feature type="domain" description="Peptidase M6-like" evidence="1">
    <location>
        <begin position="122"/>
        <end position="303"/>
    </location>
</feature>
<dbReference type="NCBIfam" id="TIGR03296">
    <property type="entry name" value="M6dom_TIGR03296"/>
    <property type="match status" value="1"/>
</dbReference>
<organism evidence="2 3">
    <name type="scientific">Epicoccum nigrum</name>
    <name type="common">Soil fungus</name>
    <name type="synonym">Epicoccum purpurascens</name>
    <dbReference type="NCBI Taxonomy" id="105696"/>
    <lineage>
        <taxon>Eukaryota</taxon>
        <taxon>Fungi</taxon>
        <taxon>Dikarya</taxon>
        <taxon>Ascomycota</taxon>
        <taxon>Pezizomycotina</taxon>
        <taxon>Dothideomycetes</taxon>
        <taxon>Pleosporomycetidae</taxon>
        <taxon>Pleosporales</taxon>
        <taxon>Pleosporineae</taxon>
        <taxon>Didymellaceae</taxon>
        <taxon>Epicoccum</taxon>
    </lineage>
</organism>
<dbReference type="InterPro" id="IPR035992">
    <property type="entry name" value="Ricin_B-like_lectins"/>
</dbReference>
<dbReference type="STRING" id="105696.A0A1Y2LWT0"/>
<dbReference type="GO" id="GO:0008233">
    <property type="term" value="F:peptidase activity"/>
    <property type="evidence" value="ECO:0007669"/>
    <property type="project" value="InterPro"/>
</dbReference>
<dbReference type="InterPro" id="IPR008757">
    <property type="entry name" value="Peptidase_M6-like_domain"/>
</dbReference>
<evidence type="ECO:0000313" key="3">
    <source>
        <dbReference type="Proteomes" id="UP000193240"/>
    </source>
</evidence>
<dbReference type="PROSITE" id="PS50231">
    <property type="entry name" value="RICIN_B_LECTIN"/>
    <property type="match status" value="1"/>
</dbReference>
<evidence type="ECO:0000259" key="1">
    <source>
        <dbReference type="Pfam" id="PF05547"/>
    </source>
</evidence>
<dbReference type="GO" id="GO:0006508">
    <property type="term" value="P:proteolysis"/>
    <property type="evidence" value="ECO:0007669"/>
    <property type="project" value="InterPro"/>
</dbReference>
<dbReference type="SUPFAM" id="SSF50370">
    <property type="entry name" value="Ricin B-like lectins"/>
    <property type="match status" value="1"/>
</dbReference>
<dbReference type="InParanoid" id="A0A1Y2LWT0"/>
<dbReference type="EMBL" id="KZ107847">
    <property type="protein sequence ID" value="OSS48102.1"/>
    <property type="molecule type" value="Genomic_DNA"/>
</dbReference>
<dbReference type="Gene3D" id="2.80.10.50">
    <property type="match status" value="1"/>
</dbReference>
<dbReference type="PANTHER" id="PTHR41775:SF1">
    <property type="entry name" value="PEPTIDASE M6-LIKE DOMAIN-CONTAINING PROTEIN"/>
    <property type="match status" value="1"/>
</dbReference>
<dbReference type="Pfam" id="PF05547">
    <property type="entry name" value="Peptidase_M6"/>
    <property type="match status" value="1"/>
</dbReference>
<name>A0A1Y2LWT0_EPING</name>
<dbReference type="OMA" id="NTDENHY"/>
<protein>
    <recommendedName>
        <fullName evidence="1">Peptidase M6-like domain-containing protein</fullName>
    </recommendedName>
</protein>
<keyword evidence="3" id="KW-1185">Reference proteome</keyword>
<sequence>MLCGQGNNPCFVSPHPSLIARTRRLQLQKPDDVSTQAKVKTAFPRQSGLLGFNDGTIFPKSHFAPTASIKKISAAALERTPLRNAIRIIVVLVDFDDVKCPPDIVERTKELWFSTGKLPTGSVTEYYSEVSNNAVSLTGEVVGPFTLKEKMAYYANGQSGRSWPGPNSQTLADEAFQAMKDTTDLKPYDNDGNGYVDAFVVVHAGRAADETGSGDDIWSVKWVLPEEREADGVKVYGFLTVAADAKCGVCAHEIGHLVFGWPDLYDTDDSSAGIGSWCLMASGSWGGGGDRPVHPSAWCKANQGWVETVVETTNRQVKLQDVKEGYKIHRLWTDGDTTSQEYFLVENRQTVKGDEFLPGKGLLIWHIDDRLNSNVDENHPWIKLMQADGFDQLKQNFGRGDDGDPFPGFTDNRKFDSLSNPNSKSYQEADTYVSVTNIPMSTPEMTFDITVKKHDGPQTEKFDPETWYRLRNSYQSSTHCLDVINDNSVNSKGLLQMAAIGNFSGQYWQLKANEDGTYCLRTMFLGVERQLGVMDDKTTPVLQSVNPSAKGQFWTIEAWDHPYDGTWHLENAWTEQSRYLDTVEGGPKVAMNPGNNGRPTQRWTIEPIRKITEAGF</sequence>
<dbReference type="AlphaFoldDB" id="A0A1Y2LWT0"/>
<dbReference type="SUPFAM" id="SSF55486">
    <property type="entry name" value="Metalloproteases ('zincins'), catalytic domain"/>
    <property type="match status" value="1"/>
</dbReference>
<evidence type="ECO:0000313" key="2">
    <source>
        <dbReference type="EMBL" id="OSS48102.1"/>
    </source>
</evidence>
<gene>
    <name evidence="2" type="ORF">B5807_06459</name>
</gene>
<dbReference type="Proteomes" id="UP000193240">
    <property type="component" value="Unassembled WGS sequence"/>
</dbReference>
<reference evidence="2 3" key="1">
    <citation type="journal article" date="2017" name="Genome Announc.">
        <title>Genome sequence of the saprophytic ascomycete Epicoccum nigrum ICMP 19927 strain isolated from New Zealand.</title>
        <authorList>
            <person name="Fokin M."/>
            <person name="Fleetwood D."/>
            <person name="Weir B.S."/>
            <person name="Villas-Boas S.G."/>
        </authorList>
    </citation>
    <scope>NUCLEOTIDE SEQUENCE [LARGE SCALE GENOMIC DNA]</scope>
    <source>
        <strain evidence="2 3">ICMP 19927</strain>
    </source>
</reference>
<accession>A0A1Y2LWT0</accession>
<dbReference type="PANTHER" id="PTHR41775">
    <property type="entry name" value="SECRETED PROTEIN-RELATED"/>
    <property type="match status" value="1"/>
</dbReference>
<proteinExistence type="predicted"/>
<dbReference type="CDD" id="cd00161">
    <property type="entry name" value="beta-trefoil_Ricin-like"/>
    <property type="match status" value="1"/>
</dbReference>